<organism evidence="8 9">
    <name type="scientific">Acetanaerobacterium elongatum</name>
    <dbReference type="NCBI Taxonomy" id="258515"/>
    <lineage>
        <taxon>Bacteria</taxon>
        <taxon>Bacillati</taxon>
        <taxon>Bacillota</taxon>
        <taxon>Clostridia</taxon>
        <taxon>Eubacteriales</taxon>
        <taxon>Oscillospiraceae</taxon>
        <taxon>Acetanaerobacterium</taxon>
    </lineage>
</organism>
<evidence type="ECO:0000256" key="3">
    <source>
        <dbReference type="ARBA" id="ARBA00022475"/>
    </source>
</evidence>
<evidence type="ECO:0000256" key="2">
    <source>
        <dbReference type="ARBA" id="ARBA00022448"/>
    </source>
</evidence>
<dbReference type="PIRSF" id="PIRSF006603">
    <property type="entry name" value="DinF"/>
    <property type="match status" value="1"/>
</dbReference>
<dbReference type="EMBL" id="FNID01000002">
    <property type="protein sequence ID" value="SDM62321.1"/>
    <property type="molecule type" value="Genomic_DNA"/>
</dbReference>
<evidence type="ECO:0000256" key="1">
    <source>
        <dbReference type="ARBA" id="ARBA00004651"/>
    </source>
</evidence>
<dbReference type="STRING" id="258515.SAMN05192585_10295"/>
<evidence type="ECO:0000313" key="8">
    <source>
        <dbReference type="EMBL" id="SDM62321.1"/>
    </source>
</evidence>
<dbReference type="CDD" id="cd13134">
    <property type="entry name" value="MATE_like_8"/>
    <property type="match status" value="1"/>
</dbReference>
<reference evidence="8 9" key="1">
    <citation type="submission" date="2016-10" db="EMBL/GenBank/DDBJ databases">
        <authorList>
            <person name="de Groot N.N."/>
        </authorList>
    </citation>
    <scope>NUCLEOTIDE SEQUENCE [LARGE SCALE GENOMIC DNA]</scope>
    <source>
        <strain evidence="8 9">CGMCC 1.5012</strain>
    </source>
</reference>
<feature type="transmembrane region" description="Helical" evidence="7">
    <location>
        <begin position="324"/>
        <end position="347"/>
    </location>
</feature>
<evidence type="ECO:0000256" key="7">
    <source>
        <dbReference type="SAM" id="Phobius"/>
    </source>
</evidence>
<dbReference type="RefSeq" id="WP_092637612.1">
    <property type="nucleotide sequence ID" value="NZ_FNID01000002.1"/>
</dbReference>
<dbReference type="PANTHER" id="PTHR42925">
    <property type="entry name" value="MULTIDRUG AND TOXIN EFFLUX PROTEIN MATE FAMILY"/>
    <property type="match status" value="1"/>
</dbReference>
<dbReference type="NCBIfam" id="TIGR00797">
    <property type="entry name" value="matE"/>
    <property type="match status" value="1"/>
</dbReference>
<dbReference type="Proteomes" id="UP000199182">
    <property type="component" value="Unassembled WGS sequence"/>
</dbReference>
<feature type="transmembrane region" description="Helical" evidence="7">
    <location>
        <begin position="388"/>
        <end position="408"/>
    </location>
</feature>
<keyword evidence="9" id="KW-1185">Reference proteome</keyword>
<dbReference type="PANTHER" id="PTHR42925:SF1">
    <property type="entry name" value="VIRULENCE FACTOR MVIN"/>
    <property type="match status" value="1"/>
</dbReference>
<protein>
    <submittedName>
        <fullName evidence="8">Putative efflux protein, MATE family</fullName>
    </submittedName>
</protein>
<feature type="transmembrane region" description="Helical" evidence="7">
    <location>
        <begin position="92"/>
        <end position="113"/>
    </location>
</feature>
<gene>
    <name evidence="8" type="ORF">SAMN05192585_10295</name>
</gene>
<feature type="transmembrane region" description="Helical" evidence="7">
    <location>
        <begin position="414"/>
        <end position="436"/>
    </location>
</feature>
<evidence type="ECO:0000256" key="6">
    <source>
        <dbReference type="ARBA" id="ARBA00023136"/>
    </source>
</evidence>
<feature type="transmembrane region" description="Helical" evidence="7">
    <location>
        <begin position="193"/>
        <end position="216"/>
    </location>
</feature>
<feature type="transmembrane region" description="Helical" evidence="7">
    <location>
        <begin position="57"/>
        <end position="80"/>
    </location>
</feature>
<evidence type="ECO:0000256" key="4">
    <source>
        <dbReference type="ARBA" id="ARBA00022692"/>
    </source>
</evidence>
<evidence type="ECO:0000313" key="9">
    <source>
        <dbReference type="Proteomes" id="UP000199182"/>
    </source>
</evidence>
<dbReference type="Pfam" id="PF01554">
    <property type="entry name" value="MatE"/>
    <property type="match status" value="2"/>
</dbReference>
<keyword evidence="4 7" id="KW-0812">Transmembrane</keyword>
<accession>A0A1G9UQT5</accession>
<keyword evidence="5 7" id="KW-1133">Transmembrane helix</keyword>
<keyword evidence="2" id="KW-0813">Transport</keyword>
<feature type="transmembrane region" description="Helical" evidence="7">
    <location>
        <begin position="12"/>
        <end position="32"/>
    </location>
</feature>
<dbReference type="AlphaFoldDB" id="A0A1G9UQT5"/>
<dbReference type="GO" id="GO:0005886">
    <property type="term" value="C:plasma membrane"/>
    <property type="evidence" value="ECO:0007669"/>
    <property type="project" value="UniProtKB-SubCell"/>
</dbReference>
<feature type="transmembrane region" description="Helical" evidence="7">
    <location>
        <begin position="133"/>
        <end position="155"/>
    </location>
</feature>
<comment type="subcellular location">
    <subcellularLocation>
        <location evidence="1">Cell membrane</location>
        <topology evidence="1">Multi-pass membrane protein</topology>
    </subcellularLocation>
</comment>
<keyword evidence="3" id="KW-1003">Cell membrane</keyword>
<feature type="transmembrane region" description="Helical" evidence="7">
    <location>
        <begin position="167"/>
        <end position="187"/>
    </location>
</feature>
<evidence type="ECO:0000256" key="5">
    <source>
        <dbReference type="ARBA" id="ARBA00022989"/>
    </source>
</evidence>
<sequence>MNKPQIKVIGKNTSLFALSFPIFIELLLQMLVSNVDQFMLSRFSDNAVAAVGNVNQILNLVLIMFSVLNSATTIMVSQYLGAKQYDRTSEIYSVAVFFNLACGLLVGGGLVLFSRPLFAVMQVPAELIGDAVTYLNIVGSVIFLQALFSTLGVIFRCNGHMQYTMYVAVLLNITNIFGNSMFLYGWFGLPYMGVAGVAISSAVSRAIGVLVLMLLFRRKIDGHISLKYLKPFPWETLKRLLHIGLPAGGESLSYTLAQTVLLGFANTMGATTVSTRAYSMLIAWFAIVYSASVSQGTQIIVGHLIGAGEEDAADKRVRRTLRPALLIALCVTILLYLFGGMLFSVFTKNPEIIALGRKIMLVEIFLEIGRTTNLVIIRGLQASGDVRFPVFLGISSMWGVAVLAGYLLGLRAGLGLVGIWIGMACDECLRAVVVYIRWRMGVWRGRALVRQKPTENEDLIDETN</sequence>
<dbReference type="InterPro" id="IPR002528">
    <property type="entry name" value="MATE_fam"/>
</dbReference>
<dbReference type="GO" id="GO:0042910">
    <property type="term" value="F:xenobiotic transmembrane transporter activity"/>
    <property type="evidence" value="ECO:0007669"/>
    <property type="project" value="InterPro"/>
</dbReference>
<dbReference type="GO" id="GO:0015297">
    <property type="term" value="F:antiporter activity"/>
    <property type="evidence" value="ECO:0007669"/>
    <property type="project" value="InterPro"/>
</dbReference>
<dbReference type="OrthoDB" id="62420at2"/>
<name>A0A1G9UQT5_9FIRM</name>
<proteinExistence type="predicted"/>
<keyword evidence="6 7" id="KW-0472">Membrane</keyword>
<dbReference type="InterPro" id="IPR047135">
    <property type="entry name" value="YsiQ"/>
</dbReference>
<dbReference type="InterPro" id="IPR048279">
    <property type="entry name" value="MdtK-like"/>
</dbReference>